<dbReference type="GO" id="GO:0006307">
    <property type="term" value="P:DNA alkylation repair"/>
    <property type="evidence" value="ECO:0007669"/>
    <property type="project" value="InterPro"/>
</dbReference>
<evidence type="ECO:0000256" key="24">
    <source>
        <dbReference type="RuleBase" id="RU003682"/>
    </source>
</evidence>
<dbReference type="GO" id="GO:0042245">
    <property type="term" value="P:RNA repair"/>
    <property type="evidence" value="ECO:0007669"/>
    <property type="project" value="InterPro"/>
</dbReference>
<comment type="similarity">
    <text evidence="4">Belongs to the fto family.</text>
</comment>
<dbReference type="AlphaFoldDB" id="A0A8X7XJU6"/>
<evidence type="ECO:0000256" key="15">
    <source>
        <dbReference type="ARBA" id="ARBA00030557"/>
    </source>
</evidence>
<evidence type="ECO:0000256" key="7">
    <source>
        <dbReference type="ARBA" id="ARBA00022490"/>
    </source>
</evidence>
<evidence type="ECO:0000256" key="25">
    <source>
        <dbReference type="SAM" id="Coils"/>
    </source>
</evidence>
<comment type="catalytic activity">
    <reaction evidence="20">
        <text>an N(6)-methyladenosine in mRNA + 2-oxoglutarate + O2 = an adenosine in mRNA + formaldehyde + succinate + CO2</text>
        <dbReference type="Rhea" id="RHEA:49520"/>
        <dbReference type="Rhea" id="RHEA-COMP:12414"/>
        <dbReference type="Rhea" id="RHEA-COMP:12417"/>
        <dbReference type="ChEBI" id="CHEBI:15379"/>
        <dbReference type="ChEBI" id="CHEBI:16526"/>
        <dbReference type="ChEBI" id="CHEBI:16810"/>
        <dbReference type="ChEBI" id="CHEBI:16842"/>
        <dbReference type="ChEBI" id="CHEBI:30031"/>
        <dbReference type="ChEBI" id="CHEBI:74411"/>
        <dbReference type="ChEBI" id="CHEBI:74449"/>
        <dbReference type="EC" id="1.14.11.53"/>
    </reaction>
</comment>
<dbReference type="InterPro" id="IPR037151">
    <property type="entry name" value="AlkB-like_sf"/>
</dbReference>
<evidence type="ECO:0000256" key="4">
    <source>
        <dbReference type="ARBA" id="ARBA00006264"/>
    </source>
</evidence>
<evidence type="ECO:0000256" key="22">
    <source>
        <dbReference type="ARBA" id="ARBA00049056"/>
    </source>
</evidence>
<dbReference type="EMBL" id="JAATIS010000147">
    <property type="protein sequence ID" value="KAG2470013.1"/>
    <property type="molecule type" value="Genomic_DNA"/>
</dbReference>
<feature type="domain" description="Fe2OG dioxygenase" evidence="26">
    <location>
        <begin position="77"/>
        <end position="196"/>
    </location>
</feature>
<feature type="non-terminal residue" evidence="27">
    <location>
        <position position="1"/>
    </location>
</feature>
<evidence type="ECO:0000256" key="3">
    <source>
        <dbReference type="ARBA" id="ARBA00004496"/>
    </source>
</evidence>
<feature type="non-terminal residue" evidence="27">
    <location>
        <position position="420"/>
    </location>
</feature>
<dbReference type="PANTHER" id="PTHR31291:SF2">
    <property type="entry name" value="ALPHA-KETOGLUTARATE-DEPENDENT DIOXYGENASE FTO"/>
    <property type="match status" value="1"/>
</dbReference>
<keyword evidence="28" id="KW-1185">Reference proteome</keyword>
<dbReference type="Gene3D" id="1.20.58.1470">
    <property type="entry name" value="FTO C-terminal domain"/>
    <property type="match status" value="1"/>
</dbReference>
<dbReference type="Proteomes" id="UP000886611">
    <property type="component" value="Unassembled WGS sequence"/>
</dbReference>
<evidence type="ECO:0000256" key="14">
    <source>
        <dbReference type="ARBA" id="ARBA00030546"/>
    </source>
</evidence>
<evidence type="ECO:0000256" key="2">
    <source>
        <dbReference type="ARBA" id="ARBA00004324"/>
    </source>
</evidence>
<dbReference type="InterPro" id="IPR024366">
    <property type="entry name" value="FTO_C"/>
</dbReference>
<comment type="cofactor">
    <cofactor evidence="1">
        <name>Fe(2+)</name>
        <dbReference type="ChEBI" id="CHEBI:29033"/>
    </cofactor>
</comment>
<dbReference type="Pfam" id="PF12933">
    <property type="entry name" value="FTO_NTD"/>
    <property type="match status" value="1"/>
</dbReference>
<dbReference type="EC" id="1.14.11.53" evidence="5"/>
<keyword evidence="8 24" id="KW-0479">Metal-binding</keyword>
<evidence type="ECO:0000256" key="23">
    <source>
        <dbReference type="ARBA" id="ARBA00049565"/>
    </source>
</evidence>
<dbReference type="GO" id="GO:0005737">
    <property type="term" value="C:cytoplasm"/>
    <property type="evidence" value="ECO:0007669"/>
    <property type="project" value="UniProtKB-SubCell"/>
</dbReference>
<evidence type="ECO:0000313" key="27">
    <source>
        <dbReference type="EMBL" id="KAG2470013.1"/>
    </source>
</evidence>
<evidence type="ECO:0000256" key="18">
    <source>
        <dbReference type="ARBA" id="ARBA00046452"/>
    </source>
</evidence>
<dbReference type="GO" id="GO:0035516">
    <property type="term" value="F:broad specificity oxidative DNA demethylase activity"/>
    <property type="evidence" value="ECO:0007669"/>
    <property type="project" value="InterPro"/>
</dbReference>
<evidence type="ECO:0000256" key="9">
    <source>
        <dbReference type="ARBA" id="ARBA00022964"/>
    </source>
</evidence>
<evidence type="ECO:0000256" key="11">
    <source>
        <dbReference type="ARBA" id="ARBA00023004"/>
    </source>
</evidence>
<name>A0A8X7XJU6_POLSE</name>
<dbReference type="InterPro" id="IPR005123">
    <property type="entry name" value="Oxoglu/Fe-dep_dioxygenase_dom"/>
</dbReference>
<dbReference type="InterPro" id="IPR038413">
    <property type="entry name" value="FTO_C_sf"/>
</dbReference>
<organism evidence="27 28">
    <name type="scientific">Polypterus senegalus</name>
    <name type="common">Senegal bichir</name>
    <dbReference type="NCBI Taxonomy" id="55291"/>
    <lineage>
        <taxon>Eukaryota</taxon>
        <taxon>Metazoa</taxon>
        <taxon>Chordata</taxon>
        <taxon>Craniata</taxon>
        <taxon>Vertebrata</taxon>
        <taxon>Euteleostomi</taxon>
        <taxon>Actinopterygii</taxon>
        <taxon>Polypteriformes</taxon>
        <taxon>Polypteridae</taxon>
        <taxon>Polypterus</taxon>
    </lineage>
</organism>
<proteinExistence type="inferred from homology"/>
<evidence type="ECO:0000256" key="19">
    <source>
        <dbReference type="ARBA" id="ARBA00047457"/>
    </source>
</evidence>
<dbReference type="GO" id="GO:0016607">
    <property type="term" value="C:nuclear speck"/>
    <property type="evidence" value="ECO:0007669"/>
    <property type="project" value="UniProtKB-SubCell"/>
</dbReference>
<evidence type="ECO:0000256" key="17">
    <source>
        <dbReference type="ARBA" id="ARBA00032950"/>
    </source>
</evidence>
<evidence type="ECO:0000256" key="12">
    <source>
        <dbReference type="ARBA" id="ARBA00023242"/>
    </source>
</evidence>
<comment type="catalytic activity">
    <reaction evidence="22">
        <text>N(6)-methyladenosine in U6 snRNA + 2-oxoglutarate + O2 = adenosine in U6 snRNA + formaldehyde + succinate + CO2</text>
        <dbReference type="Rhea" id="RHEA:57900"/>
        <dbReference type="Rhea" id="RHEA-COMP:13573"/>
        <dbReference type="Rhea" id="RHEA-COMP:13574"/>
        <dbReference type="ChEBI" id="CHEBI:15379"/>
        <dbReference type="ChEBI" id="CHEBI:16526"/>
        <dbReference type="ChEBI" id="CHEBI:16810"/>
        <dbReference type="ChEBI" id="CHEBI:16842"/>
        <dbReference type="ChEBI" id="CHEBI:30031"/>
        <dbReference type="ChEBI" id="CHEBI:74411"/>
        <dbReference type="ChEBI" id="CHEBI:74449"/>
    </reaction>
</comment>
<evidence type="ECO:0000256" key="10">
    <source>
        <dbReference type="ARBA" id="ARBA00023002"/>
    </source>
</evidence>
<dbReference type="InterPro" id="IPR032868">
    <property type="entry name" value="FTO"/>
</dbReference>
<keyword evidence="10 24" id="KW-0560">Oxidoreductase</keyword>
<keyword evidence="25" id="KW-0175">Coiled coil</keyword>
<comment type="similarity">
    <text evidence="24">Belongs to the iron/ascorbate-dependent oxidoreductase family.</text>
</comment>
<comment type="subcellular location">
    <subcellularLocation>
        <location evidence="3">Cytoplasm</location>
    </subcellularLocation>
    <subcellularLocation>
        <location evidence="2">Nucleus speckle</location>
    </subcellularLocation>
</comment>
<dbReference type="Gene3D" id="2.60.120.590">
    <property type="entry name" value="Alpha-ketoglutarate-dependent dioxygenase AlkB-like"/>
    <property type="match status" value="1"/>
</dbReference>
<dbReference type="GO" id="GO:0008198">
    <property type="term" value="F:ferrous iron binding"/>
    <property type="evidence" value="ECO:0007669"/>
    <property type="project" value="TreeGrafter"/>
</dbReference>
<comment type="caution">
    <text evidence="27">The sequence shown here is derived from an EMBL/GenBank/DDBJ whole genome shotgun (WGS) entry which is preliminary data.</text>
</comment>
<feature type="coiled-coil region" evidence="25">
    <location>
        <begin position="318"/>
        <end position="345"/>
    </location>
</feature>
<dbReference type="InterPro" id="IPR024367">
    <property type="entry name" value="FTO_cat_dom"/>
</dbReference>
<comment type="catalytic activity">
    <reaction evidence="23">
        <text>a 5'-end (N(7)-methyl 5'-triphosphoguanosine)-(N(6),2'-O-dimethyladenosine) in mRNA + 2-oxoglutarate + O2 = a 5'-end (N(7)-methyl 5'-triphosphoguanosine)-(2'-O-methyladenosine) in mRNA + formaldehyde + succinate + CO2</text>
        <dbReference type="Rhea" id="RHEA:57896"/>
        <dbReference type="Rhea" id="RHEA-COMP:11518"/>
        <dbReference type="Rhea" id="RHEA-COMP:11519"/>
        <dbReference type="ChEBI" id="CHEBI:15379"/>
        <dbReference type="ChEBI" id="CHEBI:16526"/>
        <dbReference type="ChEBI" id="CHEBI:16810"/>
        <dbReference type="ChEBI" id="CHEBI:16842"/>
        <dbReference type="ChEBI" id="CHEBI:30031"/>
        <dbReference type="ChEBI" id="CHEBI:85958"/>
        <dbReference type="ChEBI" id="CHEBI:85959"/>
    </reaction>
</comment>
<reference evidence="27 28" key="1">
    <citation type="journal article" date="2021" name="Cell">
        <title>Tracing the genetic footprints of vertebrate landing in non-teleost ray-finned fishes.</title>
        <authorList>
            <person name="Bi X."/>
            <person name="Wang K."/>
            <person name="Yang L."/>
            <person name="Pan H."/>
            <person name="Jiang H."/>
            <person name="Wei Q."/>
            <person name="Fang M."/>
            <person name="Yu H."/>
            <person name="Zhu C."/>
            <person name="Cai Y."/>
            <person name="He Y."/>
            <person name="Gan X."/>
            <person name="Zeng H."/>
            <person name="Yu D."/>
            <person name="Zhu Y."/>
            <person name="Jiang H."/>
            <person name="Qiu Q."/>
            <person name="Yang H."/>
            <person name="Zhang Y.E."/>
            <person name="Wang W."/>
            <person name="Zhu M."/>
            <person name="He S."/>
            <person name="Zhang G."/>
        </authorList>
    </citation>
    <scope>NUCLEOTIDE SEQUENCE [LARGE SCALE GENOMIC DNA]</scope>
    <source>
        <strain evidence="27">Bchr_013</strain>
    </source>
</reference>
<evidence type="ECO:0000256" key="21">
    <source>
        <dbReference type="ARBA" id="ARBA00048582"/>
    </source>
</evidence>
<evidence type="ECO:0000259" key="26">
    <source>
        <dbReference type="PROSITE" id="PS51471"/>
    </source>
</evidence>
<accession>A0A8X7XJU6</accession>
<comment type="catalytic activity">
    <reaction evidence="19">
        <text>an N(1)-methyladenosine in tRNA + 2-oxoglutarate + O2 = an adenosine in tRNA + formaldehyde + succinate + CO2</text>
        <dbReference type="Rhea" id="RHEA:54576"/>
        <dbReference type="Rhea" id="RHEA-COMP:10242"/>
        <dbReference type="Rhea" id="RHEA-COMP:12312"/>
        <dbReference type="ChEBI" id="CHEBI:15379"/>
        <dbReference type="ChEBI" id="CHEBI:16526"/>
        <dbReference type="ChEBI" id="CHEBI:16810"/>
        <dbReference type="ChEBI" id="CHEBI:16842"/>
        <dbReference type="ChEBI" id="CHEBI:30031"/>
        <dbReference type="ChEBI" id="CHEBI:74411"/>
        <dbReference type="ChEBI" id="CHEBI:74491"/>
    </reaction>
</comment>
<dbReference type="GO" id="GO:1990931">
    <property type="term" value="F:mRNA N6-methyladenosine dioxygenase activity"/>
    <property type="evidence" value="ECO:0007669"/>
    <property type="project" value="UniProtKB-EC"/>
</dbReference>
<evidence type="ECO:0000313" key="28">
    <source>
        <dbReference type="Proteomes" id="UP000886611"/>
    </source>
</evidence>
<evidence type="ECO:0000256" key="20">
    <source>
        <dbReference type="ARBA" id="ARBA00048158"/>
    </source>
</evidence>
<dbReference type="SMART" id="SM01223">
    <property type="entry name" value="FTO_NTD"/>
    <property type="match status" value="1"/>
</dbReference>
<keyword evidence="11 24" id="KW-0408">Iron</keyword>
<dbReference type="PANTHER" id="PTHR31291">
    <property type="entry name" value="ALPHA-KETOGLUTARATE-DEPENDENT DIOXYGENASE FTO"/>
    <property type="match status" value="1"/>
</dbReference>
<evidence type="ECO:0000256" key="13">
    <source>
        <dbReference type="ARBA" id="ARBA00030404"/>
    </source>
</evidence>
<evidence type="ECO:0000256" key="16">
    <source>
        <dbReference type="ARBA" id="ARBA00032169"/>
    </source>
</evidence>
<evidence type="ECO:0000256" key="6">
    <source>
        <dbReference type="ARBA" id="ARBA00013477"/>
    </source>
</evidence>
<keyword evidence="9 27" id="KW-0223">Dioxygenase</keyword>
<dbReference type="Pfam" id="PF12934">
    <property type="entry name" value="FTO_CTD"/>
    <property type="match status" value="1"/>
</dbReference>
<comment type="subunit">
    <text evidence="18">Monomer. May also exist as homodimer.</text>
</comment>
<evidence type="ECO:0000256" key="8">
    <source>
        <dbReference type="ARBA" id="ARBA00022723"/>
    </source>
</evidence>
<keyword evidence="12" id="KW-0539">Nucleus</keyword>
<gene>
    <name evidence="27" type="primary">Fto</name>
    <name evidence="27" type="ORF">GTO96_0022489</name>
</gene>
<dbReference type="GO" id="GO:0040014">
    <property type="term" value="P:regulation of multicellular organism growth"/>
    <property type="evidence" value="ECO:0007669"/>
    <property type="project" value="InterPro"/>
</dbReference>
<dbReference type="PROSITE" id="PS51471">
    <property type="entry name" value="FE2OG_OXY"/>
    <property type="match status" value="1"/>
</dbReference>
<comment type="catalytic activity">
    <reaction evidence="21">
        <text>a 5'-end (N(7)-methyl 5'-triphosphoguanosine)-(N(6),2'-O-dimethyladenosine) in U6 snRNA + 2-oxoglutarate + O2 = a 5'-end (N(7)-methyl 5'-triphosphoguanosine)-(2'-O-methyladenosine) in U6 snRNA + formaldehyde + succinate + CO2</text>
        <dbReference type="Rhea" id="RHEA:57904"/>
        <dbReference type="Rhea" id="RHEA-COMP:15030"/>
        <dbReference type="Rhea" id="RHEA-COMP:15031"/>
        <dbReference type="ChEBI" id="CHEBI:15379"/>
        <dbReference type="ChEBI" id="CHEBI:16526"/>
        <dbReference type="ChEBI" id="CHEBI:16810"/>
        <dbReference type="ChEBI" id="CHEBI:16842"/>
        <dbReference type="ChEBI" id="CHEBI:30031"/>
        <dbReference type="ChEBI" id="CHEBI:85958"/>
        <dbReference type="ChEBI" id="CHEBI:85959"/>
    </reaction>
</comment>
<protein>
    <recommendedName>
        <fullName evidence="6">Alpha-ketoglutarate-dependent dioxygenase FTO</fullName>
        <ecNumber evidence="5">1.14.11.53</ecNumber>
    </recommendedName>
    <alternativeName>
        <fullName evidence="13">U6 small nuclear RNA (2'-O-methyladenosine-N(6)-)-demethylase FTO</fullName>
    </alternativeName>
    <alternativeName>
        <fullName evidence="14">U6 small nuclear RNA N(6)-methyladenosine-demethylase FTO</fullName>
    </alternativeName>
    <alternativeName>
        <fullName evidence="16">mRNA (2'-O-methyladenosine-N(6)-)-demethylase FTO</fullName>
    </alternativeName>
    <alternativeName>
        <fullName evidence="17">mRNA N(6)-methyladenosine demethylase FTO</fullName>
    </alternativeName>
    <alternativeName>
        <fullName evidence="15">tRNA N1-methyl adenine demethylase FTO</fullName>
    </alternativeName>
</protein>
<evidence type="ECO:0000256" key="5">
    <source>
        <dbReference type="ARBA" id="ARBA00012931"/>
    </source>
</evidence>
<keyword evidence="7" id="KW-0963">Cytoplasm</keyword>
<evidence type="ECO:0000256" key="1">
    <source>
        <dbReference type="ARBA" id="ARBA00001954"/>
    </source>
</evidence>
<sequence>MSCHALKEFNNYLCSIVGNDVVRSEDSKVIGESLENNLVQPDLAKSCESEKGIEVPLSSVEEPPVQKQSRHKAVGALFNVTLLNYMDPKTMTYLKEEPYFGMGPMAVGWHHDESLVRGSPVAVYNYSSSDPGTTSDKKACWRAGLKVAWDIDTPGLVLPLQPGDCYFMMDDLNMTHQHCVLVGEEPRFSSTHRVAEEGDSTLDYVFGRTEEALSNLLKDSTLSNASLNSTEISILKKTEEIHNEVEFEWLRQYWFQGRRYAKFTDWWCKPIEKLEEDWKEMELMVLGKIEERIEKNSAKLSTLADQLEHLSETFTNRIEIAEHLASSAEERAVNASSECKKLGEKLGDRLAALEDGSRRYNVRIEGLPENRESLNPVKFATELFSKIIGGDFKAESEIAAAYASADQTPSDPTKIFYSSF</sequence>